<feature type="domain" description="Response regulatory" evidence="12">
    <location>
        <begin position="309"/>
        <end position="423"/>
    </location>
</feature>
<evidence type="ECO:0000256" key="6">
    <source>
        <dbReference type="ARBA" id="ARBA00022777"/>
    </source>
</evidence>
<dbReference type="Gene3D" id="1.10.287.130">
    <property type="match status" value="1"/>
</dbReference>
<dbReference type="SUPFAM" id="SSF47384">
    <property type="entry name" value="Homodimeric domain of signal transducing histidine kinase"/>
    <property type="match status" value="1"/>
</dbReference>
<evidence type="ECO:0000256" key="9">
    <source>
        <dbReference type="PROSITE-ProRule" id="PRU00169"/>
    </source>
</evidence>
<feature type="domain" description="Histidine kinase" evidence="11">
    <location>
        <begin position="479"/>
        <end position="693"/>
    </location>
</feature>
<evidence type="ECO:0000256" key="2">
    <source>
        <dbReference type="ARBA" id="ARBA00004236"/>
    </source>
</evidence>
<dbReference type="PROSITE" id="PS50109">
    <property type="entry name" value="HIS_KIN"/>
    <property type="match status" value="1"/>
</dbReference>
<dbReference type="InterPro" id="IPR011006">
    <property type="entry name" value="CheY-like_superfamily"/>
</dbReference>
<proteinExistence type="predicted"/>
<dbReference type="CDD" id="cd00082">
    <property type="entry name" value="HisKA"/>
    <property type="match status" value="1"/>
</dbReference>
<dbReference type="InterPro" id="IPR004358">
    <property type="entry name" value="Sig_transdc_His_kin-like_C"/>
</dbReference>
<dbReference type="RefSeq" id="WP_246595195.1">
    <property type="nucleotide sequence ID" value="NZ_BAABEA010000008.1"/>
</dbReference>
<evidence type="ECO:0000313" key="14">
    <source>
        <dbReference type="Proteomes" id="UP000681340"/>
    </source>
</evidence>
<dbReference type="GO" id="GO:0005886">
    <property type="term" value="C:plasma membrane"/>
    <property type="evidence" value="ECO:0007669"/>
    <property type="project" value="UniProtKB-SubCell"/>
</dbReference>
<dbReference type="AlphaFoldDB" id="A0A919SBX5"/>
<feature type="modified residue" description="4-aspartylphosphate" evidence="9">
    <location>
        <position position="222"/>
    </location>
</feature>
<keyword evidence="7" id="KW-0902">Two-component regulatory system</keyword>
<feature type="region of interest" description="Disordered" evidence="10">
    <location>
        <begin position="1"/>
        <end position="43"/>
    </location>
</feature>
<evidence type="ECO:0000256" key="8">
    <source>
        <dbReference type="ARBA" id="ARBA00039401"/>
    </source>
</evidence>
<dbReference type="SMART" id="SM00387">
    <property type="entry name" value="HATPase_c"/>
    <property type="match status" value="1"/>
</dbReference>
<sequence length="694" mass="75324">MSRPTHEAVGRLAPPPGSAPTVHQADRSTDGRHETGMGPPVDKHTVLIVDDSLTVRMDLHEAFEADGFRSILCANGAEARAAFAGAHFDVAVLDVLLPDADGVELLRELRAHPGREGTVTVLLSSEAEVADRLHGLRTGADEYVGKPYDAGHVVARARQLLGEDPFRIDDRTTVLVIDDSITFREKLRELLEPEGYAVITANSGEEGLRTAADRRPQAVIVDGVMPGIDGATVIRRLRLDPALRDIPCLLMTASDDYATEVQMLEAGADAFVRKQQDLAVVLAKLAAVLRTSAEQLPIEVTGSLHGPGKVLTVTSDRQRLTALGDALRDDGYDVVPAGTGDDALDLLAAQPVDCIVLSFDGAGGAAREICRRIKEVPQIGDTPVIMTGDHDDAMLDCLAAGADDYVRAADGPETLRAHVRGQIRRKQSLDESRRIREELMRRELDAAGERAARQLAETRAALVEELEWRNRELEAFSGSVSHDLRGPLQVISSFAETILDEDDEPLSAQVRHRVERIHAAAGRMADLVESLLILARASRGELRRQRFDLTAIAWQVIGEVSAREPGREIRFTVTDDMTADADEGLVRVILENLINNACKFTGRVAEPLIEVGWSGPGDNPSYYIRDNGAGFPAGKSVELFRPFARLHNAADFPGTGIGLTTVHRAVERHGGEIHAEGENGRGATFWFTLPPAHR</sequence>
<dbReference type="Pfam" id="PF02518">
    <property type="entry name" value="HATPase_c"/>
    <property type="match status" value="1"/>
</dbReference>
<dbReference type="InterPro" id="IPR005467">
    <property type="entry name" value="His_kinase_dom"/>
</dbReference>
<comment type="subcellular location">
    <subcellularLocation>
        <location evidence="2">Cell membrane</location>
    </subcellularLocation>
</comment>
<dbReference type="Pfam" id="PF00512">
    <property type="entry name" value="HisKA"/>
    <property type="match status" value="1"/>
</dbReference>
<dbReference type="InterPro" id="IPR001789">
    <property type="entry name" value="Sig_transdc_resp-reg_receiver"/>
</dbReference>
<dbReference type="Pfam" id="PF00072">
    <property type="entry name" value="Response_reg"/>
    <property type="match status" value="3"/>
</dbReference>
<dbReference type="SMART" id="SM00388">
    <property type="entry name" value="HisKA"/>
    <property type="match status" value="1"/>
</dbReference>
<dbReference type="EC" id="2.7.13.3" evidence="3"/>
<dbReference type="GO" id="GO:0030295">
    <property type="term" value="F:protein kinase activator activity"/>
    <property type="evidence" value="ECO:0007669"/>
    <property type="project" value="TreeGrafter"/>
</dbReference>
<feature type="modified residue" description="4-aspartylphosphate" evidence="9">
    <location>
        <position position="94"/>
    </location>
</feature>
<comment type="catalytic activity">
    <reaction evidence="1">
        <text>ATP + protein L-histidine = ADP + protein N-phospho-L-histidine.</text>
        <dbReference type="EC" id="2.7.13.3"/>
    </reaction>
</comment>
<dbReference type="SUPFAM" id="SSF55874">
    <property type="entry name" value="ATPase domain of HSP90 chaperone/DNA topoisomerase II/histidine kinase"/>
    <property type="match status" value="1"/>
</dbReference>
<dbReference type="GO" id="GO:0000155">
    <property type="term" value="F:phosphorelay sensor kinase activity"/>
    <property type="evidence" value="ECO:0007669"/>
    <property type="project" value="InterPro"/>
</dbReference>
<evidence type="ECO:0000259" key="11">
    <source>
        <dbReference type="PROSITE" id="PS50109"/>
    </source>
</evidence>
<dbReference type="PANTHER" id="PTHR42878:SF15">
    <property type="entry name" value="BACTERIOPHYTOCHROME"/>
    <property type="match status" value="1"/>
</dbReference>
<dbReference type="InterPro" id="IPR003594">
    <property type="entry name" value="HATPase_dom"/>
</dbReference>
<gene>
    <name evidence="13" type="ORF">Aau02nite_33290</name>
</gene>
<dbReference type="InterPro" id="IPR003661">
    <property type="entry name" value="HisK_dim/P_dom"/>
</dbReference>
<dbReference type="Proteomes" id="UP000681340">
    <property type="component" value="Unassembled WGS sequence"/>
</dbReference>
<keyword evidence="5" id="KW-0808">Transferase</keyword>
<evidence type="ECO:0000259" key="12">
    <source>
        <dbReference type="PROSITE" id="PS50110"/>
    </source>
</evidence>
<evidence type="ECO:0000256" key="4">
    <source>
        <dbReference type="ARBA" id="ARBA00022553"/>
    </source>
</evidence>
<dbReference type="SUPFAM" id="SSF52172">
    <property type="entry name" value="CheY-like"/>
    <property type="match status" value="3"/>
</dbReference>
<evidence type="ECO:0000256" key="7">
    <source>
        <dbReference type="ARBA" id="ARBA00023012"/>
    </source>
</evidence>
<comment type="caution">
    <text evidence="13">The sequence shown here is derived from an EMBL/GenBank/DDBJ whole genome shotgun (WGS) entry which is preliminary data.</text>
</comment>
<keyword evidence="4 9" id="KW-0597">Phosphoprotein</keyword>
<accession>A0A919SBX5</accession>
<dbReference type="Gene3D" id="3.40.50.2300">
    <property type="match status" value="3"/>
</dbReference>
<evidence type="ECO:0000256" key="5">
    <source>
        <dbReference type="ARBA" id="ARBA00022679"/>
    </source>
</evidence>
<evidence type="ECO:0000256" key="1">
    <source>
        <dbReference type="ARBA" id="ARBA00000085"/>
    </source>
</evidence>
<feature type="compositionally biased region" description="Basic and acidic residues" evidence="10">
    <location>
        <begin position="24"/>
        <end position="43"/>
    </location>
</feature>
<dbReference type="InterPro" id="IPR036097">
    <property type="entry name" value="HisK_dim/P_sf"/>
</dbReference>
<reference evidence="13" key="1">
    <citation type="submission" date="2021-03" db="EMBL/GenBank/DDBJ databases">
        <title>Whole genome shotgun sequence of Actinoplanes auranticolor NBRC 12245.</title>
        <authorList>
            <person name="Komaki H."/>
            <person name="Tamura T."/>
        </authorList>
    </citation>
    <scope>NUCLEOTIDE SEQUENCE</scope>
    <source>
        <strain evidence="13">NBRC 12245</strain>
    </source>
</reference>
<dbReference type="SMART" id="SM00448">
    <property type="entry name" value="REC"/>
    <property type="match status" value="3"/>
</dbReference>
<dbReference type="PANTHER" id="PTHR42878">
    <property type="entry name" value="TWO-COMPONENT HISTIDINE KINASE"/>
    <property type="match status" value="1"/>
</dbReference>
<keyword evidence="14" id="KW-1185">Reference proteome</keyword>
<dbReference type="EMBL" id="BOQL01000026">
    <property type="protein sequence ID" value="GIM68799.1"/>
    <property type="molecule type" value="Genomic_DNA"/>
</dbReference>
<dbReference type="InterPro" id="IPR050351">
    <property type="entry name" value="BphY/WalK/GraS-like"/>
</dbReference>
<comment type="caution">
    <text evidence="9">Lacks conserved residue(s) required for the propagation of feature annotation.</text>
</comment>
<dbReference type="GO" id="GO:0000156">
    <property type="term" value="F:phosphorelay response regulator activity"/>
    <property type="evidence" value="ECO:0007669"/>
    <property type="project" value="TreeGrafter"/>
</dbReference>
<organism evidence="13 14">
    <name type="scientific">Actinoplanes auranticolor</name>
    <dbReference type="NCBI Taxonomy" id="47988"/>
    <lineage>
        <taxon>Bacteria</taxon>
        <taxon>Bacillati</taxon>
        <taxon>Actinomycetota</taxon>
        <taxon>Actinomycetes</taxon>
        <taxon>Micromonosporales</taxon>
        <taxon>Micromonosporaceae</taxon>
        <taxon>Actinoplanes</taxon>
    </lineage>
</organism>
<dbReference type="PRINTS" id="PR00344">
    <property type="entry name" value="BCTRLSENSOR"/>
</dbReference>
<feature type="domain" description="Response regulatory" evidence="12">
    <location>
        <begin position="45"/>
        <end position="161"/>
    </location>
</feature>
<protein>
    <recommendedName>
        <fullName evidence="8">Sensor-like histidine kinase SenX3</fullName>
        <ecNumber evidence="3">2.7.13.3</ecNumber>
    </recommendedName>
</protein>
<evidence type="ECO:0000256" key="3">
    <source>
        <dbReference type="ARBA" id="ARBA00012438"/>
    </source>
</evidence>
<evidence type="ECO:0000256" key="10">
    <source>
        <dbReference type="SAM" id="MobiDB-lite"/>
    </source>
</evidence>
<dbReference type="InterPro" id="IPR036890">
    <property type="entry name" value="HATPase_C_sf"/>
</dbReference>
<dbReference type="PROSITE" id="PS50110">
    <property type="entry name" value="RESPONSE_REGULATORY"/>
    <property type="match status" value="3"/>
</dbReference>
<keyword evidence="6" id="KW-0418">Kinase</keyword>
<name>A0A919SBX5_9ACTN</name>
<dbReference type="GO" id="GO:0007234">
    <property type="term" value="P:osmosensory signaling via phosphorelay pathway"/>
    <property type="evidence" value="ECO:0007669"/>
    <property type="project" value="TreeGrafter"/>
</dbReference>
<feature type="domain" description="Response regulatory" evidence="12">
    <location>
        <begin position="173"/>
        <end position="289"/>
    </location>
</feature>
<evidence type="ECO:0000313" key="13">
    <source>
        <dbReference type="EMBL" id="GIM68799.1"/>
    </source>
</evidence>
<dbReference type="Gene3D" id="3.30.565.10">
    <property type="entry name" value="Histidine kinase-like ATPase, C-terminal domain"/>
    <property type="match status" value="1"/>
</dbReference>